<organism evidence="1 2">
    <name type="scientific">Fibrisoma limi BUZ 3</name>
    <dbReference type="NCBI Taxonomy" id="1185876"/>
    <lineage>
        <taxon>Bacteria</taxon>
        <taxon>Pseudomonadati</taxon>
        <taxon>Bacteroidota</taxon>
        <taxon>Cytophagia</taxon>
        <taxon>Cytophagales</taxon>
        <taxon>Spirosomataceae</taxon>
        <taxon>Fibrisoma</taxon>
    </lineage>
</organism>
<accession>I2GBX6</accession>
<protein>
    <recommendedName>
        <fullName evidence="3">Lipoprotein</fullName>
    </recommendedName>
</protein>
<dbReference type="eggNOG" id="ENOG503078F">
    <property type="taxonomic scope" value="Bacteria"/>
</dbReference>
<name>I2GBX6_9BACT</name>
<keyword evidence="2" id="KW-1185">Reference proteome</keyword>
<gene>
    <name evidence="1" type="ORF">BN8_00320</name>
</gene>
<proteinExistence type="predicted"/>
<dbReference type="STRING" id="1185876.BN8_00320"/>
<reference evidence="1 2" key="1">
    <citation type="journal article" date="2012" name="J. Bacteriol.">
        <title>Genome Sequence of the Filamentous Bacterium Fibrisoma limi BUZ 3T.</title>
        <authorList>
            <person name="Filippini M."/>
            <person name="Qi W."/>
            <person name="Jaenicke S."/>
            <person name="Goesmann A."/>
            <person name="Smits T.H."/>
            <person name="Bagheri H.C."/>
        </authorList>
    </citation>
    <scope>NUCLEOTIDE SEQUENCE [LARGE SCALE GENOMIC DNA]</scope>
    <source>
        <strain evidence="2">BUZ 3T</strain>
    </source>
</reference>
<comment type="caution">
    <text evidence="1">The sequence shown here is derived from an EMBL/GenBank/DDBJ whole genome shotgun (WGS) entry which is preliminary data.</text>
</comment>
<dbReference type="PROSITE" id="PS51257">
    <property type="entry name" value="PROKAR_LIPOPROTEIN"/>
    <property type="match status" value="1"/>
</dbReference>
<evidence type="ECO:0000313" key="2">
    <source>
        <dbReference type="Proteomes" id="UP000009309"/>
    </source>
</evidence>
<dbReference type="Proteomes" id="UP000009309">
    <property type="component" value="Unassembled WGS sequence"/>
</dbReference>
<sequence>MTSFGRVVSTSSMQSNRILFAFSALFFLAGCNNPAQQTQPNVYYDVAGFVQRQITLLSQHKPLVNKATQIKGERSRQATRNINWNRELELFSQADINKPALRNSYQISRPDSLTYQYTLKKGEEKLTVRSLRVQLDPTTQQPRRIEAVLRTGNPLYTSERRLLLESGPASDSQWQVQHYQLSGFQQLSYFDKNEFRVEGVVQ</sequence>
<evidence type="ECO:0008006" key="3">
    <source>
        <dbReference type="Google" id="ProtNLM"/>
    </source>
</evidence>
<dbReference type="AlphaFoldDB" id="I2GBX6"/>
<evidence type="ECO:0000313" key="1">
    <source>
        <dbReference type="EMBL" id="CCH51400.1"/>
    </source>
</evidence>
<dbReference type="EMBL" id="CAIT01000004">
    <property type="protein sequence ID" value="CCH51400.1"/>
    <property type="molecule type" value="Genomic_DNA"/>
</dbReference>